<organism evidence="2 3">
    <name type="scientific">Ornithinibacillus halotolerans</name>
    <dbReference type="NCBI Taxonomy" id="1274357"/>
    <lineage>
        <taxon>Bacteria</taxon>
        <taxon>Bacillati</taxon>
        <taxon>Bacillota</taxon>
        <taxon>Bacilli</taxon>
        <taxon>Bacillales</taxon>
        <taxon>Bacillaceae</taxon>
        <taxon>Ornithinibacillus</taxon>
    </lineage>
</organism>
<reference evidence="2" key="1">
    <citation type="journal article" date="2014" name="Int. J. Syst. Evol. Microbiol.">
        <title>Complete genome sequence of Corynebacterium casei LMG S-19264T (=DSM 44701T), isolated from a smear-ripened cheese.</title>
        <authorList>
            <consortium name="US DOE Joint Genome Institute (JGI-PGF)"/>
            <person name="Walter F."/>
            <person name="Albersmeier A."/>
            <person name="Kalinowski J."/>
            <person name="Ruckert C."/>
        </authorList>
    </citation>
    <scope>NUCLEOTIDE SEQUENCE</scope>
    <source>
        <strain evidence="2">CGMCC 1.12408</strain>
    </source>
</reference>
<reference evidence="2" key="2">
    <citation type="submission" date="2020-09" db="EMBL/GenBank/DDBJ databases">
        <authorList>
            <person name="Sun Q."/>
            <person name="Zhou Y."/>
        </authorList>
    </citation>
    <scope>NUCLEOTIDE SEQUENCE</scope>
    <source>
        <strain evidence="2">CGMCC 1.12408</strain>
    </source>
</reference>
<dbReference type="AlphaFoldDB" id="A0A916S0C2"/>
<dbReference type="EMBL" id="BMEY01000010">
    <property type="protein sequence ID" value="GGA77880.1"/>
    <property type="molecule type" value="Genomic_DNA"/>
</dbReference>
<sequence length="44" mass="5268">MRRRLELLFNGVMKGEKEENKVRIPFHSSHEEKNRKDKSNKSPS</sequence>
<evidence type="ECO:0000256" key="1">
    <source>
        <dbReference type="SAM" id="MobiDB-lite"/>
    </source>
</evidence>
<keyword evidence="3" id="KW-1185">Reference proteome</keyword>
<evidence type="ECO:0000313" key="3">
    <source>
        <dbReference type="Proteomes" id="UP000613512"/>
    </source>
</evidence>
<gene>
    <name evidence="2" type="ORF">GCM10008025_21680</name>
</gene>
<protein>
    <submittedName>
        <fullName evidence="2">Uncharacterized protein</fullName>
    </submittedName>
</protein>
<evidence type="ECO:0000313" key="2">
    <source>
        <dbReference type="EMBL" id="GGA77880.1"/>
    </source>
</evidence>
<comment type="caution">
    <text evidence="2">The sequence shown here is derived from an EMBL/GenBank/DDBJ whole genome shotgun (WGS) entry which is preliminary data.</text>
</comment>
<feature type="region of interest" description="Disordered" evidence="1">
    <location>
        <begin position="16"/>
        <end position="44"/>
    </location>
</feature>
<proteinExistence type="predicted"/>
<dbReference type="RefSeq" id="WP_268237922.1">
    <property type="nucleotide sequence ID" value="NZ_BMEY01000010.1"/>
</dbReference>
<name>A0A916S0C2_9BACI</name>
<dbReference type="Proteomes" id="UP000613512">
    <property type="component" value="Unassembled WGS sequence"/>
</dbReference>
<accession>A0A916S0C2</accession>